<protein>
    <submittedName>
        <fullName evidence="4">Actin-interacting protein 1</fullName>
    </submittedName>
</protein>
<organism evidence="4 5">
    <name type="scientific">Ceratobasidium theobromae</name>
    <dbReference type="NCBI Taxonomy" id="1582974"/>
    <lineage>
        <taxon>Eukaryota</taxon>
        <taxon>Fungi</taxon>
        <taxon>Dikarya</taxon>
        <taxon>Basidiomycota</taxon>
        <taxon>Agaricomycotina</taxon>
        <taxon>Agaricomycetes</taxon>
        <taxon>Cantharellales</taxon>
        <taxon>Ceratobasidiaceae</taxon>
        <taxon>Ceratobasidium</taxon>
    </lineage>
</organism>
<dbReference type="OrthoDB" id="2306at2759"/>
<evidence type="ECO:0000256" key="2">
    <source>
        <dbReference type="ARBA" id="ARBA00022737"/>
    </source>
</evidence>
<keyword evidence="2" id="KW-0677">Repeat</keyword>
<gene>
    <name evidence="4" type="ORF">CTheo_4354</name>
</gene>
<dbReference type="Pfam" id="PF00400">
    <property type="entry name" value="WD40"/>
    <property type="match status" value="4"/>
</dbReference>
<keyword evidence="1 3" id="KW-0853">WD repeat</keyword>
<feature type="repeat" description="WD" evidence="3">
    <location>
        <begin position="52"/>
        <end position="93"/>
    </location>
</feature>
<name>A0A5N5QKX2_9AGAM</name>
<dbReference type="Proteomes" id="UP000383932">
    <property type="component" value="Unassembled WGS sequence"/>
</dbReference>
<dbReference type="InterPro" id="IPR015943">
    <property type="entry name" value="WD40/YVTN_repeat-like_dom_sf"/>
</dbReference>
<feature type="repeat" description="WD" evidence="3">
    <location>
        <begin position="479"/>
        <end position="520"/>
    </location>
</feature>
<dbReference type="FunFam" id="2.130.10.10:FF:000167">
    <property type="entry name" value="Actin-interacting protein 1"/>
    <property type="match status" value="1"/>
</dbReference>
<proteinExistence type="predicted"/>
<dbReference type="InterPro" id="IPR001680">
    <property type="entry name" value="WD40_rpt"/>
</dbReference>
<evidence type="ECO:0000256" key="3">
    <source>
        <dbReference type="PROSITE-ProRule" id="PRU00221"/>
    </source>
</evidence>
<feature type="repeat" description="WD" evidence="3">
    <location>
        <begin position="565"/>
        <end position="601"/>
    </location>
</feature>
<dbReference type="GO" id="GO:0030042">
    <property type="term" value="P:actin filament depolymerization"/>
    <property type="evidence" value="ECO:0007669"/>
    <property type="project" value="TreeGrafter"/>
</dbReference>
<evidence type="ECO:0000256" key="1">
    <source>
        <dbReference type="ARBA" id="ARBA00022574"/>
    </source>
</evidence>
<feature type="repeat" description="WD" evidence="3">
    <location>
        <begin position="525"/>
        <end position="563"/>
    </location>
</feature>
<dbReference type="SUPFAM" id="SSF50998">
    <property type="entry name" value="Quinoprotein alcohol dehydrogenase-like"/>
    <property type="match status" value="1"/>
</dbReference>
<sequence>MSFKAEKIYPCNPLTSRGFSTKLSSSDDKIVYTNGRTVVIRDLNSPAFGITYTQHVHPATVARISPSGYYCASGDSMGNVRVWDIAGTDQVLKNEKKAISGKINDLAWDADSQRIIAVGDGKEKFGVAFNSDSGNSVGEITGHSKVLNATSIRHKRPFRAVTAGDDNVIVFYTGVKIMNCAVLATYAHAGVPFKYNTSISTHTRFVQDVKFSPSGELFASVGSDMKAFLYNGETGETLGELTGAHKDGLFLEPRFYKLAHLLYGSHRDVETRQAVTTWNVGTAIEHQQLGNTWAGTDNLVSLSLSGALNVFDKRDGSKPSRGPVQPISSLASPSSGTFLAGSNDGRVTAFTIADGAQPITGDSHQARIVALAQSGTNIYSAGLDDTVRTIDIVSNKFLPAPTPTGGQPKGIAVSGSTVFIASTNGVLVTENGKDKYKLPVNSTATAIAAHGKIVAVGSEDKTTTLYEWDGSGLRELGKLASNKGEITAIAFSPDGVLVAVADSAGKIYVYDVAQRQETISSWVFHSGRVYSLAWMADGKYCASGSLDTHIYVYSVDTPRKNLAIKNAHANGVTGVAWVEEGVLVSSGADGCLKTWSITPPA</sequence>
<comment type="caution">
    <text evidence="4">The sequence shown here is derived from an EMBL/GenBank/DDBJ whole genome shotgun (WGS) entry which is preliminary data.</text>
</comment>
<dbReference type="GO" id="GO:0051015">
    <property type="term" value="F:actin filament binding"/>
    <property type="evidence" value="ECO:0007669"/>
    <property type="project" value="TreeGrafter"/>
</dbReference>
<dbReference type="AlphaFoldDB" id="A0A5N5QKX2"/>
<dbReference type="PROSITE" id="PS50082">
    <property type="entry name" value="WD_REPEATS_2"/>
    <property type="match status" value="5"/>
</dbReference>
<dbReference type="PANTHER" id="PTHR19856:SF0">
    <property type="entry name" value="WD REPEAT-CONTAINING PROTEIN 1"/>
    <property type="match status" value="1"/>
</dbReference>
<evidence type="ECO:0000313" key="5">
    <source>
        <dbReference type="Proteomes" id="UP000383932"/>
    </source>
</evidence>
<evidence type="ECO:0000313" key="4">
    <source>
        <dbReference type="EMBL" id="KAB5592203.1"/>
    </source>
</evidence>
<feature type="repeat" description="WD" evidence="3">
    <location>
        <begin position="199"/>
        <end position="240"/>
    </location>
</feature>
<dbReference type="PROSITE" id="PS50294">
    <property type="entry name" value="WD_REPEATS_REGION"/>
    <property type="match status" value="1"/>
</dbReference>
<dbReference type="InterPro" id="IPR011047">
    <property type="entry name" value="Quinoprotein_ADH-like_sf"/>
</dbReference>
<dbReference type="Gene3D" id="2.130.10.10">
    <property type="entry name" value="YVTN repeat-like/Quinoprotein amine dehydrogenase"/>
    <property type="match status" value="2"/>
</dbReference>
<dbReference type="EMBL" id="SSOP01000073">
    <property type="protein sequence ID" value="KAB5592203.1"/>
    <property type="molecule type" value="Genomic_DNA"/>
</dbReference>
<reference evidence="4 5" key="1">
    <citation type="journal article" date="2019" name="Fungal Biol. Biotechnol.">
        <title>Draft genome sequence of fastidious pathogen Ceratobasidium theobromae, which causes vascular-streak dieback in Theobroma cacao.</title>
        <authorList>
            <person name="Ali S.S."/>
            <person name="Asman A."/>
            <person name="Shao J."/>
            <person name="Firmansyah A.P."/>
            <person name="Susilo A.W."/>
            <person name="Rosmana A."/>
            <person name="McMahon P."/>
            <person name="Junaid M."/>
            <person name="Guest D."/>
            <person name="Kheng T.Y."/>
            <person name="Meinhardt L.W."/>
            <person name="Bailey B.A."/>
        </authorList>
    </citation>
    <scope>NUCLEOTIDE SEQUENCE [LARGE SCALE GENOMIC DNA]</scope>
    <source>
        <strain evidence="4 5">CT2</strain>
    </source>
</reference>
<accession>A0A5N5QKX2</accession>
<dbReference type="PANTHER" id="PTHR19856">
    <property type="entry name" value="WD-REPEATCONTAINING PROTEIN WDR1"/>
    <property type="match status" value="1"/>
</dbReference>
<keyword evidence="5" id="KW-1185">Reference proteome</keyword>
<dbReference type="GO" id="GO:0030864">
    <property type="term" value="C:cortical actin cytoskeleton"/>
    <property type="evidence" value="ECO:0007669"/>
    <property type="project" value="TreeGrafter"/>
</dbReference>
<dbReference type="SMART" id="SM00320">
    <property type="entry name" value="WD40"/>
    <property type="match status" value="10"/>
</dbReference>